<gene>
    <name evidence="1" type="ORF">JTE90_022309</name>
</gene>
<organism evidence="1 2">
    <name type="scientific">Oedothorax gibbosus</name>
    <dbReference type="NCBI Taxonomy" id="931172"/>
    <lineage>
        <taxon>Eukaryota</taxon>
        <taxon>Metazoa</taxon>
        <taxon>Ecdysozoa</taxon>
        <taxon>Arthropoda</taxon>
        <taxon>Chelicerata</taxon>
        <taxon>Arachnida</taxon>
        <taxon>Araneae</taxon>
        <taxon>Araneomorphae</taxon>
        <taxon>Entelegynae</taxon>
        <taxon>Araneoidea</taxon>
        <taxon>Linyphiidae</taxon>
        <taxon>Erigoninae</taxon>
        <taxon>Oedothorax</taxon>
    </lineage>
</organism>
<sequence>MSLFPVILHQNALGTVFLTAFEMHPKGIIKGGSGEAALLGIISPSKRGETNRYILTKRFPFSFQKFFFHHFRRILLPLLPNTSEKNPSRSRCFSLRPKKFESSSENLLRKLYKSVVSYTNPIMQK</sequence>
<dbReference type="EMBL" id="JAFNEN010000014">
    <property type="protein sequence ID" value="KAG8200692.1"/>
    <property type="molecule type" value="Genomic_DNA"/>
</dbReference>
<dbReference type="Proteomes" id="UP000827092">
    <property type="component" value="Unassembled WGS sequence"/>
</dbReference>
<reference evidence="1 2" key="1">
    <citation type="journal article" date="2022" name="Nat. Ecol. Evol.">
        <title>A masculinizing supergene underlies an exaggerated male reproductive morph in a spider.</title>
        <authorList>
            <person name="Hendrickx F."/>
            <person name="De Corte Z."/>
            <person name="Sonet G."/>
            <person name="Van Belleghem S.M."/>
            <person name="Kostlbacher S."/>
            <person name="Vangestel C."/>
        </authorList>
    </citation>
    <scope>NUCLEOTIDE SEQUENCE [LARGE SCALE GENOMIC DNA]</scope>
    <source>
        <strain evidence="1">W744_W776</strain>
    </source>
</reference>
<name>A0AAV6VW05_9ARAC</name>
<proteinExistence type="predicted"/>
<keyword evidence="2" id="KW-1185">Reference proteome</keyword>
<evidence type="ECO:0000313" key="1">
    <source>
        <dbReference type="EMBL" id="KAG8200692.1"/>
    </source>
</evidence>
<accession>A0AAV6VW05</accession>
<comment type="caution">
    <text evidence="1">The sequence shown here is derived from an EMBL/GenBank/DDBJ whole genome shotgun (WGS) entry which is preliminary data.</text>
</comment>
<protein>
    <submittedName>
        <fullName evidence="1">Uncharacterized protein</fullName>
    </submittedName>
</protein>
<dbReference type="AlphaFoldDB" id="A0AAV6VW05"/>
<evidence type="ECO:0000313" key="2">
    <source>
        <dbReference type="Proteomes" id="UP000827092"/>
    </source>
</evidence>